<dbReference type="RefSeq" id="WP_267613657.1">
    <property type="nucleotide sequence ID" value="NZ_JAOVZQ010000001.1"/>
</dbReference>
<gene>
    <name evidence="3" type="ORF">OEG82_17420</name>
</gene>
<evidence type="ECO:0008006" key="5">
    <source>
        <dbReference type="Google" id="ProtNLM"/>
    </source>
</evidence>
<protein>
    <recommendedName>
        <fullName evidence="5">Cytochrome c domain-containing protein</fullName>
    </recommendedName>
</protein>
<evidence type="ECO:0000313" key="4">
    <source>
        <dbReference type="Proteomes" id="UP001081283"/>
    </source>
</evidence>
<accession>A0ABT3YIR0</accession>
<name>A0ABT3YIR0_9HYPH</name>
<evidence type="ECO:0000256" key="1">
    <source>
        <dbReference type="SAM" id="MobiDB-lite"/>
    </source>
</evidence>
<proteinExistence type="predicted"/>
<sequence>MTRNCSVAWTILTAGLGLAIASTAAIAQDTRPAYEPISALYRYFQENKELDAAVQAGDRAFVRNHSWNLWAGMMQPLTKDENSWPIWFSWQTSHQAFAQENGAPGPKSRPARRIPSQAGHSRLPVSDGAGDEVNTPQPQYQVPTYVIRTYPDGVTKGTGGSYSVNDGTYFVNNGDILIATESLSQEGYDAIRSEKLYLKKTLENALKDNENIELPRKYVSTKHMYWPAKADGLTPLPVWNENFPDFYAGYAGYELWNSVVAIDPSNTRDGEQVEVTYLFGVKTNEGATIPPQTKTATVASIDRFYHHRVTDKDWELFSDADKAILNAASIWLYDEPFGVGDYLVTVAAHVNTKEIESWTLQSVWWSQTPDKGPYAANRPELPEAVGPWKHYLMTDAYAFAPDAQGNLEKAVNPYIEGVTHPIATSCRNCHVRAGTGNTGYQTPQCFGLLTSLTPDSECFKGASLTDYIWIIPDRAH</sequence>
<dbReference type="Proteomes" id="UP001081283">
    <property type="component" value="Unassembled WGS sequence"/>
</dbReference>
<keyword evidence="2" id="KW-0732">Signal</keyword>
<feature type="chain" id="PRO_5045919805" description="Cytochrome c domain-containing protein" evidence="2">
    <location>
        <begin position="28"/>
        <end position="476"/>
    </location>
</feature>
<keyword evidence="4" id="KW-1185">Reference proteome</keyword>
<evidence type="ECO:0000256" key="2">
    <source>
        <dbReference type="SAM" id="SignalP"/>
    </source>
</evidence>
<dbReference type="EMBL" id="JAOVZQ010000001">
    <property type="protein sequence ID" value="MCY0095786.1"/>
    <property type="molecule type" value="Genomic_DNA"/>
</dbReference>
<feature type="region of interest" description="Disordered" evidence="1">
    <location>
        <begin position="99"/>
        <end position="137"/>
    </location>
</feature>
<comment type="caution">
    <text evidence="3">The sequence shown here is derived from an EMBL/GenBank/DDBJ whole genome shotgun (WGS) entry which is preliminary data.</text>
</comment>
<feature type="signal peptide" evidence="2">
    <location>
        <begin position="1"/>
        <end position="27"/>
    </location>
</feature>
<reference evidence="3" key="1">
    <citation type="submission" date="2022-10" db="EMBL/GenBank/DDBJ databases">
        <title>Hoeflea sp. J2-29, isolated from marine algae.</title>
        <authorList>
            <person name="Kristyanto S."/>
            <person name="Kim J.M."/>
            <person name="Jeon C.O."/>
        </authorList>
    </citation>
    <scope>NUCLEOTIDE SEQUENCE</scope>
    <source>
        <strain evidence="3">J2-29</strain>
    </source>
</reference>
<evidence type="ECO:0000313" key="3">
    <source>
        <dbReference type="EMBL" id="MCY0095786.1"/>
    </source>
</evidence>
<organism evidence="3 4">
    <name type="scientific">Hoeflea ulvae</name>
    <dbReference type="NCBI Taxonomy" id="2983764"/>
    <lineage>
        <taxon>Bacteria</taxon>
        <taxon>Pseudomonadati</taxon>
        <taxon>Pseudomonadota</taxon>
        <taxon>Alphaproteobacteria</taxon>
        <taxon>Hyphomicrobiales</taxon>
        <taxon>Rhizobiaceae</taxon>
        <taxon>Hoeflea</taxon>
    </lineage>
</organism>